<protein>
    <submittedName>
        <fullName evidence="1">Uncharacterized protein</fullName>
    </submittedName>
</protein>
<dbReference type="Proteomes" id="UP000177659">
    <property type="component" value="Unassembled WGS sequence"/>
</dbReference>
<evidence type="ECO:0000313" key="2">
    <source>
        <dbReference type="Proteomes" id="UP000177659"/>
    </source>
</evidence>
<gene>
    <name evidence="1" type="ORF">A3D62_00540</name>
</gene>
<dbReference type="AlphaFoldDB" id="A0A1F6CZD2"/>
<evidence type="ECO:0000313" key="1">
    <source>
        <dbReference type="EMBL" id="OGG54401.1"/>
    </source>
</evidence>
<name>A0A1F6CZD2_9BACT</name>
<organism evidence="1 2">
    <name type="scientific">Candidatus Kaiserbacteria bacterium RIFCSPHIGHO2_02_FULL_49_11</name>
    <dbReference type="NCBI Taxonomy" id="1798489"/>
    <lineage>
        <taxon>Bacteria</taxon>
        <taxon>Candidatus Kaiseribacteriota</taxon>
    </lineage>
</organism>
<sequence length="141" mass="16343">MADEQNLEILLQENARTLGNNVHALLEIYAEGRKQLPWHKRAVLWWVEKLIPIYRLLRLDPSKLLGYPMTHSQYQKWVKEGGVRYFLCDGYEVCNGKKEKSPHKPDGEGWMVCVMPSVHGFTCGKVTRAHDYEKVGHQVPI</sequence>
<dbReference type="EMBL" id="MFLC01000039">
    <property type="protein sequence ID" value="OGG54401.1"/>
    <property type="molecule type" value="Genomic_DNA"/>
</dbReference>
<comment type="caution">
    <text evidence="1">The sequence shown here is derived from an EMBL/GenBank/DDBJ whole genome shotgun (WGS) entry which is preliminary data.</text>
</comment>
<accession>A0A1F6CZD2</accession>
<proteinExistence type="predicted"/>
<reference evidence="1 2" key="1">
    <citation type="journal article" date="2016" name="Nat. Commun.">
        <title>Thousands of microbial genomes shed light on interconnected biogeochemical processes in an aquifer system.</title>
        <authorList>
            <person name="Anantharaman K."/>
            <person name="Brown C.T."/>
            <person name="Hug L.A."/>
            <person name="Sharon I."/>
            <person name="Castelle C.J."/>
            <person name="Probst A.J."/>
            <person name="Thomas B.C."/>
            <person name="Singh A."/>
            <person name="Wilkins M.J."/>
            <person name="Karaoz U."/>
            <person name="Brodie E.L."/>
            <person name="Williams K.H."/>
            <person name="Hubbard S.S."/>
            <person name="Banfield J.F."/>
        </authorList>
    </citation>
    <scope>NUCLEOTIDE SEQUENCE [LARGE SCALE GENOMIC DNA]</scope>
</reference>